<dbReference type="AlphaFoldDB" id="A0A5N5EP18"/>
<dbReference type="Gene3D" id="1.10.260.40">
    <property type="entry name" value="lambda repressor-like DNA-binding domains"/>
    <property type="match status" value="1"/>
</dbReference>
<protein>
    <submittedName>
        <fullName evidence="2">Helix-turn-helix domain-containing protein</fullName>
    </submittedName>
</protein>
<dbReference type="EMBL" id="VYUA01000006">
    <property type="protein sequence ID" value="KAB2592719.1"/>
    <property type="molecule type" value="Genomic_DNA"/>
</dbReference>
<evidence type="ECO:0000259" key="1">
    <source>
        <dbReference type="Pfam" id="PF19054"/>
    </source>
</evidence>
<keyword evidence="3" id="KW-1185">Reference proteome</keyword>
<name>A0A5N5EP18_9ACTN</name>
<evidence type="ECO:0000313" key="3">
    <source>
        <dbReference type="Proteomes" id="UP000326907"/>
    </source>
</evidence>
<sequence length="287" mass="31545">MAQSTPKSPLSTAQAAREALAARLDGLRRDAGLTGHELAVRCGWHKSKASRVARARTAPSDADIRTWCEACGAGDQAADLIAASRSAESMYVQWQRIHRDGMRQVHESTVPLYERTAHFRVYASNVMPGMLQTPEYATGLLRSITTFQGTPDDVADAVRARTARSRVVHEGNHRFALLIEEAVLHYRVCEGPELVTQLRYLQEVMARPNVSLGIVPLEARRTVWPLEAFYAFDDAQVAVETLTAEVNVTAPSEVHTYLRAFVELSRMAVYGAAARSLIAKAVDSALS</sequence>
<dbReference type="InterPro" id="IPR010982">
    <property type="entry name" value="Lambda_DNA-bd_dom_sf"/>
</dbReference>
<feature type="domain" description="DUF5753" evidence="1">
    <location>
        <begin position="116"/>
        <end position="279"/>
    </location>
</feature>
<dbReference type="GO" id="GO:0003677">
    <property type="term" value="F:DNA binding"/>
    <property type="evidence" value="ECO:0007669"/>
    <property type="project" value="InterPro"/>
</dbReference>
<dbReference type="Pfam" id="PF19054">
    <property type="entry name" value="DUF5753"/>
    <property type="match status" value="1"/>
</dbReference>
<proteinExistence type="predicted"/>
<comment type="caution">
    <text evidence="2">The sequence shown here is derived from an EMBL/GenBank/DDBJ whole genome shotgun (WGS) entry which is preliminary data.</text>
</comment>
<dbReference type="SUPFAM" id="SSF47413">
    <property type="entry name" value="lambda repressor-like DNA-binding domains"/>
    <property type="match status" value="1"/>
</dbReference>
<accession>A0A5N5EP18</accession>
<dbReference type="InterPro" id="IPR001387">
    <property type="entry name" value="Cro/C1-type_HTH"/>
</dbReference>
<evidence type="ECO:0000313" key="2">
    <source>
        <dbReference type="EMBL" id="KAB2592719.1"/>
    </source>
</evidence>
<dbReference type="Proteomes" id="UP000326907">
    <property type="component" value="Unassembled WGS sequence"/>
</dbReference>
<dbReference type="RefSeq" id="WP_151509854.1">
    <property type="nucleotide sequence ID" value="NZ_VYUA01000006.1"/>
</dbReference>
<gene>
    <name evidence="2" type="ORF">F5983_09175</name>
</gene>
<organism evidence="2 3">
    <name type="scientific">Streptomyces arboris</name>
    <dbReference type="NCBI Taxonomy" id="2600619"/>
    <lineage>
        <taxon>Bacteria</taxon>
        <taxon>Bacillati</taxon>
        <taxon>Actinomycetota</taxon>
        <taxon>Actinomycetes</taxon>
        <taxon>Kitasatosporales</taxon>
        <taxon>Streptomycetaceae</taxon>
        <taxon>Streptomyces</taxon>
    </lineage>
</organism>
<reference evidence="2 3" key="1">
    <citation type="submission" date="2019-09" db="EMBL/GenBank/DDBJ databases">
        <authorList>
            <person name="Liu P."/>
        </authorList>
    </citation>
    <scope>NUCLEOTIDE SEQUENCE [LARGE SCALE GENOMIC DNA]</scope>
    <source>
        <strain evidence="2 3">TRM68085</strain>
    </source>
</reference>
<dbReference type="InterPro" id="IPR043917">
    <property type="entry name" value="DUF5753"/>
</dbReference>
<dbReference type="Pfam" id="PF13560">
    <property type="entry name" value="HTH_31"/>
    <property type="match status" value="1"/>
</dbReference>
<dbReference type="CDD" id="cd00093">
    <property type="entry name" value="HTH_XRE"/>
    <property type="match status" value="1"/>
</dbReference>